<feature type="transmembrane region" description="Helical" evidence="1">
    <location>
        <begin position="37"/>
        <end position="58"/>
    </location>
</feature>
<sequence length="112" mass="12241">MGSQAFWGFRISISCLLPASWHFSLSPSGCPLLNASLRQLLLLGAATATLLLCSVLLLRAKYGRGARDRSVRYGTGTSTGMGQGQECQVWERNLNRYGTGVWDRSVRYGIGK</sequence>
<proteinExistence type="predicted"/>
<evidence type="ECO:0000256" key="1">
    <source>
        <dbReference type="SAM" id="Phobius"/>
    </source>
</evidence>
<accession>A0A8C5TR70</accession>
<name>A0A8C5TR70_9PASS</name>
<protein>
    <submittedName>
        <fullName evidence="2">Uncharacterized protein</fullName>
    </submittedName>
</protein>
<keyword evidence="1" id="KW-0812">Transmembrane</keyword>
<feature type="transmembrane region" description="Helical" evidence="1">
    <location>
        <begin position="7"/>
        <end position="25"/>
    </location>
</feature>
<keyword evidence="1" id="KW-1133">Transmembrane helix</keyword>
<keyword evidence="1" id="KW-0472">Membrane</keyword>
<evidence type="ECO:0000313" key="3">
    <source>
        <dbReference type="Proteomes" id="UP000694560"/>
    </source>
</evidence>
<reference evidence="2" key="1">
    <citation type="submission" date="2025-08" db="UniProtKB">
        <authorList>
            <consortium name="Ensembl"/>
        </authorList>
    </citation>
    <scope>IDENTIFICATION</scope>
</reference>
<organism evidence="2 3">
    <name type="scientific">Malurus cyaneus samueli</name>
    <dbReference type="NCBI Taxonomy" id="2593467"/>
    <lineage>
        <taxon>Eukaryota</taxon>
        <taxon>Metazoa</taxon>
        <taxon>Chordata</taxon>
        <taxon>Craniata</taxon>
        <taxon>Vertebrata</taxon>
        <taxon>Euteleostomi</taxon>
        <taxon>Archelosauria</taxon>
        <taxon>Archosauria</taxon>
        <taxon>Dinosauria</taxon>
        <taxon>Saurischia</taxon>
        <taxon>Theropoda</taxon>
        <taxon>Coelurosauria</taxon>
        <taxon>Aves</taxon>
        <taxon>Neognathae</taxon>
        <taxon>Neoaves</taxon>
        <taxon>Telluraves</taxon>
        <taxon>Australaves</taxon>
        <taxon>Passeriformes</taxon>
        <taxon>Meliphagoidea</taxon>
        <taxon>Maluridae</taxon>
        <taxon>Malurus</taxon>
    </lineage>
</organism>
<evidence type="ECO:0000313" key="2">
    <source>
        <dbReference type="Ensembl" id="ENSMCSP00000010043.1"/>
    </source>
</evidence>
<reference evidence="2" key="2">
    <citation type="submission" date="2025-09" db="UniProtKB">
        <authorList>
            <consortium name="Ensembl"/>
        </authorList>
    </citation>
    <scope>IDENTIFICATION</scope>
</reference>
<keyword evidence="3" id="KW-1185">Reference proteome</keyword>
<dbReference type="Proteomes" id="UP000694560">
    <property type="component" value="Unplaced"/>
</dbReference>
<dbReference type="Ensembl" id="ENSMCST00000010297.1">
    <property type="protein sequence ID" value="ENSMCSP00000010043.1"/>
    <property type="gene ID" value="ENSMCSG00000007113.1"/>
</dbReference>
<dbReference type="AlphaFoldDB" id="A0A8C5TR70"/>